<name>A0ABQ1ZFZ8_9BACL</name>
<keyword evidence="2" id="KW-1185">Reference proteome</keyword>
<evidence type="ECO:0000313" key="2">
    <source>
        <dbReference type="Proteomes" id="UP000652153"/>
    </source>
</evidence>
<dbReference type="RefSeq" id="WP_373288515.1">
    <property type="nucleotide sequence ID" value="NZ_BMFU01000007.1"/>
</dbReference>
<dbReference type="SUPFAM" id="SSF160214">
    <property type="entry name" value="FlaG-like"/>
    <property type="match status" value="1"/>
</dbReference>
<protein>
    <recommendedName>
        <fullName evidence="3">Flagellar biosynthesis protein FlaG</fullName>
    </recommendedName>
</protein>
<dbReference type="EMBL" id="BMFU01000007">
    <property type="protein sequence ID" value="GGH64429.1"/>
    <property type="molecule type" value="Genomic_DNA"/>
</dbReference>
<gene>
    <name evidence="1" type="ORF">GCM10008014_42800</name>
</gene>
<reference evidence="2" key="1">
    <citation type="journal article" date="2019" name="Int. J. Syst. Evol. Microbiol.">
        <title>The Global Catalogue of Microorganisms (GCM) 10K type strain sequencing project: providing services to taxonomists for standard genome sequencing and annotation.</title>
        <authorList>
            <consortium name="The Broad Institute Genomics Platform"/>
            <consortium name="The Broad Institute Genome Sequencing Center for Infectious Disease"/>
            <person name="Wu L."/>
            <person name="Ma J."/>
        </authorList>
    </citation>
    <scope>NUCLEOTIDE SEQUENCE [LARGE SCALE GENOMIC DNA]</scope>
    <source>
        <strain evidence="2">CGMCC 1.12770</strain>
    </source>
</reference>
<dbReference type="Gene3D" id="3.30.160.170">
    <property type="entry name" value="FlaG-like"/>
    <property type="match status" value="1"/>
</dbReference>
<comment type="caution">
    <text evidence="1">The sequence shown here is derived from an EMBL/GenBank/DDBJ whole genome shotgun (WGS) entry which is preliminary data.</text>
</comment>
<dbReference type="InterPro" id="IPR035924">
    <property type="entry name" value="FlaG-like_sf"/>
</dbReference>
<evidence type="ECO:0000313" key="1">
    <source>
        <dbReference type="EMBL" id="GGH64429.1"/>
    </source>
</evidence>
<dbReference type="PANTHER" id="PTHR37166">
    <property type="entry name" value="PROTEIN FLAG"/>
    <property type="match status" value="1"/>
</dbReference>
<organism evidence="1 2">
    <name type="scientific">Paenibacillus silvae</name>
    <dbReference type="NCBI Taxonomy" id="1325358"/>
    <lineage>
        <taxon>Bacteria</taxon>
        <taxon>Bacillati</taxon>
        <taxon>Bacillota</taxon>
        <taxon>Bacilli</taxon>
        <taxon>Bacillales</taxon>
        <taxon>Paenibacillaceae</taxon>
        <taxon>Paenibacillus</taxon>
    </lineage>
</organism>
<dbReference type="Proteomes" id="UP000652153">
    <property type="component" value="Unassembled WGS sequence"/>
</dbReference>
<sequence length="124" mass="13626">MEPVKSTGMLSQGVFSQLPVSPTVDAKDKIISESMMPISTGVYGSKAVTQDQEKAIEELNKAIQAIQGPQRFLEFSVHKDTHAIMIKVLNKETGELIREVPPEKILDVAAKMMEFVGLLVDQKA</sequence>
<dbReference type="Pfam" id="PF03646">
    <property type="entry name" value="FlaG"/>
    <property type="match status" value="1"/>
</dbReference>
<dbReference type="InterPro" id="IPR005186">
    <property type="entry name" value="FlaG"/>
</dbReference>
<dbReference type="PANTHER" id="PTHR37166:SF1">
    <property type="entry name" value="PROTEIN FLAG"/>
    <property type="match status" value="1"/>
</dbReference>
<evidence type="ECO:0008006" key="3">
    <source>
        <dbReference type="Google" id="ProtNLM"/>
    </source>
</evidence>
<proteinExistence type="predicted"/>
<accession>A0ABQ1ZFZ8</accession>